<keyword evidence="2" id="KW-1185">Reference proteome</keyword>
<reference evidence="2" key="1">
    <citation type="submission" date="2014-09" db="EMBL/GenBank/DDBJ databases">
        <authorList>
            <person name="Mudge J."/>
            <person name="Ramaraj T."/>
            <person name="Lindquist I.E."/>
            <person name="Bharti A.K."/>
            <person name="Sundararajan A."/>
            <person name="Cameron C.T."/>
            <person name="Woodward J.E."/>
            <person name="May G.D."/>
            <person name="Brubaker C."/>
            <person name="Broadhvest J."/>
            <person name="Wilkins T.A."/>
        </authorList>
    </citation>
    <scope>NUCLEOTIDE SEQUENCE</scope>
    <source>
        <strain evidence="2">cv. AKA8401</strain>
    </source>
</reference>
<evidence type="ECO:0000313" key="2">
    <source>
        <dbReference type="Proteomes" id="UP000032142"/>
    </source>
</evidence>
<name>A0A0B0MHM2_GOSAR</name>
<evidence type="ECO:0000313" key="1">
    <source>
        <dbReference type="EMBL" id="KHG00270.1"/>
    </source>
</evidence>
<comment type="caution">
    <text evidence="1">The sequence shown here is derived from an EMBL/GenBank/DDBJ whole genome shotgun (WGS) entry which is preliminary data.</text>
</comment>
<organism evidence="1 2">
    <name type="scientific">Gossypium arboreum</name>
    <name type="common">Tree cotton</name>
    <name type="synonym">Gossypium nanking</name>
    <dbReference type="NCBI Taxonomy" id="29729"/>
    <lineage>
        <taxon>Eukaryota</taxon>
        <taxon>Viridiplantae</taxon>
        <taxon>Streptophyta</taxon>
        <taxon>Embryophyta</taxon>
        <taxon>Tracheophyta</taxon>
        <taxon>Spermatophyta</taxon>
        <taxon>Magnoliopsida</taxon>
        <taxon>eudicotyledons</taxon>
        <taxon>Gunneridae</taxon>
        <taxon>Pentapetalae</taxon>
        <taxon>rosids</taxon>
        <taxon>malvids</taxon>
        <taxon>Malvales</taxon>
        <taxon>Malvaceae</taxon>
        <taxon>Malvoideae</taxon>
        <taxon>Gossypium</taxon>
    </lineage>
</organism>
<gene>
    <name evidence="1" type="ORF">F383_18440</name>
</gene>
<dbReference type="Proteomes" id="UP000032142">
    <property type="component" value="Unassembled WGS sequence"/>
</dbReference>
<sequence length="32" mass="3503">MTAKENLGRVGHMGVWAYTGRPLGCVNPFLLN</sequence>
<dbReference type="AlphaFoldDB" id="A0A0B0MHM2"/>
<proteinExistence type="predicted"/>
<accession>A0A0B0MHM2</accession>
<protein>
    <submittedName>
        <fullName evidence="1">Uncharacterized protein</fullName>
    </submittedName>
</protein>
<dbReference type="EMBL" id="JRRC01121623">
    <property type="protein sequence ID" value="KHG00270.1"/>
    <property type="molecule type" value="Genomic_DNA"/>
</dbReference>